<accession>A0A813Q7A4</accession>
<dbReference type="Proteomes" id="UP000663877">
    <property type="component" value="Unassembled WGS sequence"/>
</dbReference>
<name>A0A813Q7A4_9BILA</name>
<sequence>MSATAKTTTGAASIGDNLSHQRPLITAAWVDQSIGEAGQHKYIKDRFETLSPFISKWLYFDSSDEFTSYIESNSNMRMMSVMSGGISRLLVPRLSYHAALHIVYVFCVDVERARKSMESETKVKGIFTIEDEVYEQMANDLSKLLVEEGIALAGLDQRSQAKLYYEEAKRLLRTEAKSVDENERKKRTEEINIRIEQLLA</sequence>
<evidence type="ECO:0000313" key="1">
    <source>
        <dbReference type="EMBL" id="CAF0762919.1"/>
    </source>
</evidence>
<reference evidence="1" key="1">
    <citation type="submission" date="2021-02" db="EMBL/GenBank/DDBJ databases">
        <authorList>
            <person name="Nowell W R."/>
        </authorList>
    </citation>
    <scope>NUCLEOTIDE SEQUENCE</scope>
</reference>
<dbReference type="OrthoDB" id="10025270at2759"/>
<evidence type="ECO:0000313" key="3">
    <source>
        <dbReference type="Proteomes" id="UP000663832"/>
    </source>
</evidence>
<dbReference type="EMBL" id="CAJNOI010000007">
    <property type="protein sequence ID" value="CAF0762919.1"/>
    <property type="molecule type" value="Genomic_DNA"/>
</dbReference>
<proteinExistence type="predicted"/>
<evidence type="ECO:0000313" key="2">
    <source>
        <dbReference type="EMBL" id="CAF0771646.1"/>
    </source>
</evidence>
<dbReference type="AlphaFoldDB" id="A0A813Q7A4"/>
<evidence type="ECO:0000313" key="4">
    <source>
        <dbReference type="Proteomes" id="UP000663877"/>
    </source>
</evidence>
<comment type="caution">
    <text evidence="1">The sequence shown here is derived from an EMBL/GenBank/DDBJ whole genome shotgun (WGS) entry which is preliminary data.</text>
</comment>
<organism evidence="1 4">
    <name type="scientific">Adineta steineri</name>
    <dbReference type="NCBI Taxonomy" id="433720"/>
    <lineage>
        <taxon>Eukaryota</taxon>
        <taxon>Metazoa</taxon>
        <taxon>Spiralia</taxon>
        <taxon>Gnathifera</taxon>
        <taxon>Rotifera</taxon>
        <taxon>Eurotatoria</taxon>
        <taxon>Bdelloidea</taxon>
        <taxon>Adinetida</taxon>
        <taxon>Adinetidae</taxon>
        <taxon>Adineta</taxon>
    </lineage>
</organism>
<dbReference type="EMBL" id="CAJNOM010000008">
    <property type="protein sequence ID" value="CAF0771646.1"/>
    <property type="molecule type" value="Genomic_DNA"/>
</dbReference>
<dbReference type="Proteomes" id="UP000663832">
    <property type="component" value="Unassembled WGS sequence"/>
</dbReference>
<protein>
    <submittedName>
        <fullName evidence="1">Uncharacterized protein</fullName>
    </submittedName>
</protein>
<keyword evidence="3" id="KW-1185">Reference proteome</keyword>
<gene>
    <name evidence="1" type="ORF">BJG266_LOCUS3114</name>
    <name evidence="2" type="ORF">QVE165_LOCUS2644</name>
</gene>